<comment type="caution">
    <text evidence="12">The sequence shown here is derived from an EMBL/GenBank/DDBJ whole genome shotgun (WGS) entry which is preliminary data.</text>
</comment>
<keyword evidence="4" id="KW-0813">Transport</keyword>
<dbReference type="Gene3D" id="1.25.40.270">
    <property type="entry name" value="Vacuolar protein sorting-associated protein vta1"/>
    <property type="match status" value="1"/>
</dbReference>
<name>A0A9P4JSF8_9PLEO</name>
<dbReference type="GO" id="GO:0015031">
    <property type="term" value="P:protein transport"/>
    <property type="evidence" value="ECO:0007669"/>
    <property type="project" value="UniProtKB-KW"/>
</dbReference>
<dbReference type="GO" id="GO:0032511">
    <property type="term" value="P:late endosome to vacuole transport via multivesicular body sorting pathway"/>
    <property type="evidence" value="ECO:0007669"/>
    <property type="project" value="InterPro"/>
</dbReference>
<dbReference type="Pfam" id="PF04652">
    <property type="entry name" value="Vta1"/>
    <property type="match status" value="1"/>
</dbReference>
<comment type="subcellular location">
    <subcellularLocation>
        <location evidence="2">Cytoplasm</location>
    </subcellularLocation>
    <subcellularLocation>
        <location evidence="1">Endosome membrane</location>
        <topology evidence="1">Peripheral membrane protein</topology>
    </subcellularLocation>
</comment>
<dbReference type="Proteomes" id="UP000799536">
    <property type="component" value="Unassembled WGS sequence"/>
</dbReference>
<evidence type="ECO:0000256" key="9">
    <source>
        <dbReference type="SAM" id="MobiDB-lite"/>
    </source>
</evidence>
<evidence type="ECO:0000256" key="8">
    <source>
        <dbReference type="ARBA" id="ARBA00023136"/>
    </source>
</evidence>
<feature type="domain" description="Vta1 C-terminal" evidence="11">
    <location>
        <begin position="401"/>
        <end position="436"/>
    </location>
</feature>
<dbReference type="AlphaFoldDB" id="A0A9P4JSF8"/>
<keyword evidence="13" id="KW-1185">Reference proteome</keyword>
<accession>A0A9P4JSF8</accession>
<feature type="compositionally biased region" description="Low complexity" evidence="9">
    <location>
        <begin position="333"/>
        <end position="368"/>
    </location>
</feature>
<protein>
    <submittedName>
        <fullName evidence="12">DUF605-domain-containing protein</fullName>
    </submittedName>
</protein>
<feature type="region of interest" description="Disordered" evidence="9">
    <location>
        <begin position="160"/>
        <end position="393"/>
    </location>
</feature>
<evidence type="ECO:0000313" key="13">
    <source>
        <dbReference type="Proteomes" id="UP000799536"/>
    </source>
</evidence>
<feature type="compositionally biased region" description="Polar residues" evidence="9">
    <location>
        <begin position="163"/>
        <end position="186"/>
    </location>
</feature>
<proteinExistence type="inferred from homology"/>
<evidence type="ECO:0000256" key="2">
    <source>
        <dbReference type="ARBA" id="ARBA00004496"/>
    </source>
</evidence>
<keyword evidence="6" id="KW-0967">Endosome</keyword>
<evidence type="ECO:0000259" key="11">
    <source>
        <dbReference type="Pfam" id="PF18097"/>
    </source>
</evidence>
<evidence type="ECO:0000256" key="7">
    <source>
        <dbReference type="ARBA" id="ARBA00022927"/>
    </source>
</evidence>
<feature type="compositionally biased region" description="Pro residues" evidence="9">
    <location>
        <begin position="369"/>
        <end position="381"/>
    </location>
</feature>
<dbReference type="PANTHER" id="PTHR46009">
    <property type="entry name" value="VACUOLAR PROTEIN SORTING-ASSOCIATED PROTEIN VTA1 HOMOLOG"/>
    <property type="match status" value="1"/>
</dbReference>
<dbReference type="InterPro" id="IPR039431">
    <property type="entry name" value="Vta1/CALS_N"/>
</dbReference>
<reference evidence="12" key="1">
    <citation type="journal article" date="2020" name="Stud. Mycol.">
        <title>101 Dothideomycetes genomes: a test case for predicting lifestyles and emergence of pathogens.</title>
        <authorList>
            <person name="Haridas S."/>
            <person name="Albert R."/>
            <person name="Binder M."/>
            <person name="Bloem J."/>
            <person name="Labutti K."/>
            <person name="Salamov A."/>
            <person name="Andreopoulos B."/>
            <person name="Baker S."/>
            <person name="Barry K."/>
            <person name="Bills G."/>
            <person name="Bluhm B."/>
            <person name="Cannon C."/>
            <person name="Castanera R."/>
            <person name="Culley D."/>
            <person name="Daum C."/>
            <person name="Ezra D."/>
            <person name="Gonzalez J."/>
            <person name="Henrissat B."/>
            <person name="Kuo A."/>
            <person name="Liang C."/>
            <person name="Lipzen A."/>
            <person name="Lutzoni F."/>
            <person name="Magnuson J."/>
            <person name="Mondo S."/>
            <person name="Nolan M."/>
            <person name="Ohm R."/>
            <person name="Pangilinan J."/>
            <person name="Park H.-J."/>
            <person name="Ramirez L."/>
            <person name="Alfaro M."/>
            <person name="Sun H."/>
            <person name="Tritt A."/>
            <person name="Yoshinaga Y."/>
            <person name="Zwiers L.-H."/>
            <person name="Turgeon B."/>
            <person name="Goodwin S."/>
            <person name="Spatafora J."/>
            <person name="Crous P."/>
            <person name="Grigoriev I."/>
        </authorList>
    </citation>
    <scope>NUCLEOTIDE SEQUENCE</scope>
    <source>
        <strain evidence="12">ATCC 74209</strain>
    </source>
</reference>
<evidence type="ECO:0000256" key="3">
    <source>
        <dbReference type="ARBA" id="ARBA00007895"/>
    </source>
</evidence>
<dbReference type="InterPro" id="IPR044538">
    <property type="entry name" value="Vta1-like"/>
</dbReference>
<gene>
    <name evidence="12" type="ORF">GQ43DRAFT_437922</name>
</gene>
<evidence type="ECO:0000313" key="12">
    <source>
        <dbReference type="EMBL" id="KAF2204497.1"/>
    </source>
</evidence>
<evidence type="ECO:0000256" key="4">
    <source>
        <dbReference type="ARBA" id="ARBA00022448"/>
    </source>
</evidence>
<dbReference type="InterPro" id="IPR041212">
    <property type="entry name" value="Vta1_C"/>
</dbReference>
<dbReference type="InterPro" id="IPR023175">
    <property type="entry name" value="Vta1/CALS_N_sf"/>
</dbReference>
<dbReference type="PANTHER" id="PTHR46009:SF1">
    <property type="entry name" value="VACUOLAR PROTEIN SORTING-ASSOCIATED PROTEIN VTA1 HOMOLOG"/>
    <property type="match status" value="1"/>
</dbReference>
<dbReference type="EMBL" id="ML993875">
    <property type="protein sequence ID" value="KAF2204497.1"/>
    <property type="molecule type" value="Genomic_DNA"/>
</dbReference>
<dbReference type="GO" id="GO:0005771">
    <property type="term" value="C:multivesicular body"/>
    <property type="evidence" value="ECO:0007669"/>
    <property type="project" value="TreeGrafter"/>
</dbReference>
<organism evidence="12 13">
    <name type="scientific">Delitschia confertaspora ATCC 74209</name>
    <dbReference type="NCBI Taxonomy" id="1513339"/>
    <lineage>
        <taxon>Eukaryota</taxon>
        <taxon>Fungi</taxon>
        <taxon>Dikarya</taxon>
        <taxon>Ascomycota</taxon>
        <taxon>Pezizomycotina</taxon>
        <taxon>Dothideomycetes</taxon>
        <taxon>Pleosporomycetidae</taxon>
        <taxon>Pleosporales</taxon>
        <taxon>Delitschiaceae</taxon>
        <taxon>Delitschia</taxon>
    </lineage>
</organism>
<dbReference type="Gene3D" id="1.20.5.420">
    <property type="entry name" value="Immunoglobulin FC, subunit C"/>
    <property type="match status" value="1"/>
</dbReference>
<dbReference type="GO" id="GO:0010008">
    <property type="term" value="C:endosome membrane"/>
    <property type="evidence" value="ECO:0007669"/>
    <property type="project" value="UniProtKB-SubCell"/>
</dbReference>
<feature type="compositionally biased region" description="Polar residues" evidence="9">
    <location>
        <begin position="299"/>
        <end position="309"/>
    </location>
</feature>
<keyword evidence="7" id="KW-0653">Protein transport</keyword>
<dbReference type="Pfam" id="PF18097">
    <property type="entry name" value="Vta1_C"/>
    <property type="match status" value="1"/>
</dbReference>
<keyword evidence="8" id="KW-0472">Membrane</keyword>
<comment type="similarity">
    <text evidence="3">Belongs to the VTA1 family.</text>
</comment>
<evidence type="ECO:0000259" key="10">
    <source>
        <dbReference type="Pfam" id="PF04652"/>
    </source>
</evidence>
<feature type="domain" description="Vta1/callose synthase N-terminal" evidence="10">
    <location>
        <begin position="14"/>
        <end position="157"/>
    </location>
</feature>
<evidence type="ECO:0000256" key="6">
    <source>
        <dbReference type="ARBA" id="ARBA00022753"/>
    </source>
</evidence>
<keyword evidence="5" id="KW-0963">Cytoplasm</keyword>
<evidence type="ECO:0000256" key="5">
    <source>
        <dbReference type="ARBA" id="ARBA00022490"/>
    </source>
</evidence>
<evidence type="ECO:0000256" key="1">
    <source>
        <dbReference type="ARBA" id="ARBA00004481"/>
    </source>
</evidence>
<dbReference type="OrthoDB" id="391137at2759"/>
<sequence>MASTVPTKLKDAGIAPFAHRAAQLEKVKPIISYWLRFYITQKIISKGLHLADDDCKSYTTDLLQKLEETKDAHPTEDALTDDVAAEAYCEQFALDIFNKADGAVRANKVTAQTVDTFRAAGTFLDLLSVWKDPLEADIATKSKYAKYHALRITKALKAGEDPNLSNPVQEPSPQAQSPTVQESNGPEDQVMRETATQPFQPYAESVPDTSAPSPRVSPLPPNIPSASAGYPTDPTNPSQFPSHRDVSPISAPPTSRKGSMESIGGGYFPRVNMPTFTADNAAPSLPTAPSVVDEPMTSPFGNVSMQSAPSAPDPQNFYQNQGFLAAQSPLPPQFQQQPDYSSRQPQISQTSQSSHSTQVPQQQSHAYPQQPPAAQPPPQHFPQPMSGATSAQEELLRTDEEAIMAAQKHAKWAISALNFEDVNTAVKELRVALNALGAR</sequence>